<dbReference type="SUPFAM" id="SSF51126">
    <property type="entry name" value="Pectin lyase-like"/>
    <property type="match status" value="1"/>
</dbReference>
<protein>
    <recommendedName>
        <fullName evidence="3">Right handed beta helix domain-containing protein</fullName>
    </recommendedName>
</protein>
<feature type="compositionally biased region" description="Polar residues" evidence="1">
    <location>
        <begin position="132"/>
        <end position="143"/>
    </location>
</feature>
<evidence type="ECO:0000256" key="2">
    <source>
        <dbReference type="SAM" id="SignalP"/>
    </source>
</evidence>
<dbReference type="AlphaFoldDB" id="A0A831WAZ6"/>
<accession>A0A831WAZ6</accession>
<keyword evidence="2" id="KW-0732">Signal</keyword>
<dbReference type="EMBL" id="DRLF01000321">
    <property type="protein sequence ID" value="HEC07022.1"/>
    <property type="molecule type" value="Genomic_DNA"/>
</dbReference>
<proteinExistence type="predicted"/>
<dbReference type="Proteomes" id="UP000886339">
    <property type="component" value="Unassembled WGS sequence"/>
</dbReference>
<organism evidence="4">
    <name type="scientific">Thiolapillus brandeum</name>
    <dbReference type="NCBI Taxonomy" id="1076588"/>
    <lineage>
        <taxon>Bacteria</taxon>
        <taxon>Pseudomonadati</taxon>
        <taxon>Pseudomonadota</taxon>
        <taxon>Gammaproteobacteria</taxon>
        <taxon>Chromatiales</taxon>
        <taxon>Sedimenticolaceae</taxon>
        <taxon>Thiolapillus</taxon>
    </lineage>
</organism>
<dbReference type="Gene3D" id="2.160.20.10">
    <property type="entry name" value="Single-stranded right-handed beta-helix, Pectin lyase-like"/>
    <property type="match status" value="1"/>
</dbReference>
<dbReference type="InterPro" id="IPR006626">
    <property type="entry name" value="PbH1"/>
</dbReference>
<evidence type="ECO:0000259" key="3">
    <source>
        <dbReference type="Pfam" id="PF13229"/>
    </source>
</evidence>
<dbReference type="InterPro" id="IPR012334">
    <property type="entry name" value="Pectin_lyas_fold"/>
</dbReference>
<feature type="chain" id="PRO_5032268521" description="Right handed beta helix domain-containing protein" evidence="2">
    <location>
        <begin position="34"/>
        <end position="595"/>
    </location>
</feature>
<dbReference type="Pfam" id="PF13229">
    <property type="entry name" value="Beta_helix"/>
    <property type="match status" value="1"/>
</dbReference>
<reference evidence="4" key="1">
    <citation type="journal article" date="2020" name="mSystems">
        <title>Genome- and Community-Level Interaction Insights into Carbon Utilization and Element Cycling Functions of Hydrothermarchaeota in Hydrothermal Sediment.</title>
        <authorList>
            <person name="Zhou Z."/>
            <person name="Liu Y."/>
            <person name="Xu W."/>
            <person name="Pan J."/>
            <person name="Luo Z.H."/>
            <person name="Li M."/>
        </authorList>
    </citation>
    <scope>NUCLEOTIDE SEQUENCE [LARGE SCALE GENOMIC DNA]</scope>
    <source>
        <strain evidence="4">HyVt-458</strain>
    </source>
</reference>
<evidence type="ECO:0000256" key="1">
    <source>
        <dbReference type="SAM" id="MobiDB-lite"/>
    </source>
</evidence>
<gene>
    <name evidence="4" type="ORF">ENJ12_09230</name>
</gene>
<feature type="domain" description="Right handed beta helix" evidence="3">
    <location>
        <begin position="264"/>
        <end position="390"/>
    </location>
</feature>
<evidence type="ECO:0000313" key="4">
    <source>
        <dbReference type="EMBL" id="HEC07022.1"/>
    </source>
</evidence>
<feature type="region of interest" description="Disordered" evidence="1">
    <location>
        <begin position="125"/>
        <end position="162"/>
    </location>
</feature>
<name>A0A831WAZ6_9GAMM</name>
<sequence>MQHSFVAKRHSVYRAFALLLTLILIPAVQPASAAQSTVAGQVSGYATLHSVGIEIRIDGDDNHNARGTLAFRPAGNGTWQPALDLFRVDYTPDSPVKDITDHFNGFAGSIFFLDPGQRYELALEISDPDGGNTRQTLSISTRPQPRKPTVGRRLHVRPGNGGGTGTAASPFLGIEEAQKHARPGDTFLLHSGVYSGFDSGGEILLDTPGTSDSYIVWQAAQNASVVFDDPLRIAAGHLWIEGIHVRGHADVDNEYGLRTYNAPDDVVIKGNRFTDFYYSIVLNHGGSNWLITDNTIVGDKDINMPDGPASWGGEGIDLQHTSGHTVAWNRISRVADGISYPLSNTDLFRNEIFDVTDDGIEPDYGYTNIRVWENRISNVRHNAFSFQPMNRGPWYFIRNQVAAPLESTLKIRSTSRVLLAHNLFVGWDNALGSSWPNEVPGILTFHSSNNIWISANDGYAWEHNAGGHQPDWRTHLDYDGFDWGSATYAMKWAGVRYPLLTDFSQATGLQTHGIRISRNSCFTQFEIPMAPPAPMPFQYMALKPGCNAVDAGVVLANINGGYAGNAPDLGPYELGKKLPHYGPRSKLFSDGFENP</sequence>
<dbReference type="SMART" id="SM00710">
    <property type="entry name" value="PbH1"/>
    <property type="match status" value="6"/>
</dbReference>
<dbReference type="InterPro" id="IPR011050">
    <property type="entry name" value="Pectin_lyase_fold/virulence"/>
</dbReference>
<comment type="caution">
    <text evidence="4">The sequence shown here is derived from an EMBL/GenBank/DDBJ whole genome shotgun (WGS) entry which is preliminary data.</text>
</comment>
<dbReference type="InterPro" id="IPR039448">
    <property type="entry name" value="Beta_helix"/>
</dbReference>
<feature type="signal peptide" evidence="2">
    <location>
        <begin position="1"/>
        <end position="33"/>
    </location>
</feature>